<proteinExistence type="inferred from homology"/>
<organism evidence="5 6">
    <name type="scientific">Mugilogobius chulae</name>
    <name type="common">yellowstripe goby</name>
    <dbReference type="NCBI Taxonomy" id="88201"/>
    <lineage>
        <taxon>Eukaryota</taxon>
        <taxon>Metazoa</taxon>
        <taxon>Chordata</taxon>
        <taxon>Craniata</taxon>
        <taxon>Vertebrata</taxon>
        <taxon>Euteleostomi</taxon>
        <taxon>Actinopterygii</taxon>
        <taxon>Neopterygii</taxon>
        <taxon>Teleostei</taxon>
        <taxon>Neoteleostei</taxon>
        <taxon>Acanthomorphata</taxon>
        <taxon>Gobiaria</taxon>
        <taxon>Gobiiformes</taxon>
        <taxon>Gobioidei</taxon>
        <taxon>Gobiidae</taxon>
        <taxon>Gobionellinae</taxon>
        <taxon>Mugilogobius</taxon>
    </lineage>
</organism>
<dbReference type="InterPro" id="IPR003653">
    <property type="entry name" value="Peptidase_C48_C"/>
</dbReference>
<accession>A0AAW0MI70</accession>
<dbReference type="InterPro" id="IPR038765">
    <property type="entry name" value="Papain-like_cys_pep_sf"/>
</dbReference>
<dbReference type="Proteomes" id="UP001460270">
    <property type="component" value="Unassembled WGS sequence"/>
</dbReference>
<keyword evidence="6" id="KW-1185">Reference proteome</keyword>
<evidence type="ECO:0000256" key="3">
    <source>
        <dbReference type="ARBA" id="ARBA00022801"/>
    </source>
</evidence>
<sequence length="180" mass="20168">MVLDSMALSEVWQGRSQHLKRMDVSKEVRAVGAICAQNHWTLVIMYVQDKRVVYVDPFGASAAQVKRCEQITSTCPKEVPSHKRLGLRDRGPPKQQDPTSCGVFVCKLAELLLEEKELVYPVDEAGVSRMRLQIARTLLDNTEDLSEICSNCGFRCTGGTDDANIIDDGPEEDEWVSYYA</sequence>
<evidence type="ECO:0000259" key="4">
    <source>
        <dbReference type="PROSITE" id="PS50600"/>
    </source>
</evidence>
<dbReference type="PROSITE" id="PS50600">
    <property type="entry name" value="ULP_PROTEASE"/>
    <property type="match status" value="1"/>
</dbReference>
<keyword evidence="2" id="KW-0645">Protease</keyword>
<comment type="caution">
    <text evidence="5">The sequence shown here is derived from an EMBL/GenBank/DDBJ whole genome shotgun (WGS) entry which is preliminary data.</text>
</comment>
<dbReference type="EMBL" id="JBBPFD010000377">
    <property type="protein sequence ID" value="KAK7879085.1"/>
    <property type="molecule type" value="Genomic_DNA"/>
</dbReference>
<dbReference type="AlphaFoldDB" id="A0AAW0MI70"/>
<reference evidence="6" key="1">
    <citation type="submission" date="2024-04" db="EMBL/GenBank/DDBJ databases">
        <title>Salinicola lusitanus LLJ914,a marine bacterium isolated from the Okinawa Trough.</title>
        <authorList>
            <person name="Li J."/>
        </authorList>
    </citation>
    <scope>NUCLEOTIDE SEQUENCE [LARGE SCALE GENOMIC DNA]</scope>
</reference>
<feature type="domain" description="Ubiquitin-like protease family profile" evidence="4">
    <location>
        <begin position="1"/>
        <end position="112"/>
    </location>
</feature>
<name>A0AAW0MI70_9GOBI</name>
<dbReference type="GO" id="GO:0008234">
    <property type="term" value="F:cysteine-type peptidase activity"/>
    <property type="evidence" value="ECO:0007669"/>
    <property type="project" value="InterPro"/>
</dbReference>
<comment type="similarity">
    <text evidence="1">Belongs to the peptidase C48 family.</text>
</comment>
<keyword evidence="3" id="KW-0378">Hydrolase</keyword>
<protein>
    <recommendedName>
        <fullName evidence="4">Ubiquitin-like protease family profile domain-containing protein</fullName>
    </recommendedName>
</protein>
<dbReference type="GO" id="GO:0006508">
    <property type="term" value="P:proteolysis"/>
    <property type="evidence" value="ECO:0007669"/>
    <property type="project" value="UniProtKB-KW"/>
</dbReference>
<evidence type="ECO:0000313" key="5">
    <source>
        <dbReference type="EMBL" id="KAK7879085.1"/>
    </source>
</evidence>
<gene>
    <name evidence="5" type="ORF">WMY93_034134</name>
</gene>
<dbReference type="Gene3D" id="3.40.395.10">
    <property type="entry name" value="Adenoviral Proteinase, Chain A"/>
    <property type="match status" value="1"/>
</dbReference>
<evidence type="ECO:0000313" key="6">
    <source>
        <dbReference type="Proteomes" id="UP001460270"/>
    </source>
</evidence>
<evidence type="ECO:0000256" key="1">
    <source>
        <dbReference type="ARBA" id="ARBA00005234"/>
    </source>
</evidence>
<dbReference type="Pfam" id="PF02902">
    <property type="entry name" value="Peptidase_C48"/>
    <property type="match status" value="1"/>
</dbReference>
<evidence type="ECO:0000256" key="2">
    <source>
        <dbReference type="ARBA" id="ARBA00022670"/>
    </source>
</evidence>
<dbReference type="SUPFAM" id="SSF54001">
    <property type="entry name" value="Cysteine proteinases"/>
    <property type="match status" value="1"/>
</dbReference>